<accession>A0A517LDM3</accession>
<gene>
    <name evidence="1" type="ORF">FKW77_004461</name>
</gene>
<protein>
    <submittedName>
        <fullName evidence="1">Uncharacterized protein</fullName>
    </submittedName>
</protein>
<name>A0A517LDM3_9PEZI</name>
<dbReference type="EMBL" id="CP042194">
    <property type="protein sequence ID" value="QDS73733.1"/>
    <property type="molecule type" value="Genomic_DNA"/>
</dbReference>
<organism evidence="1 2">
    <name type="scientific">Venturia effusa</name>
    <dbReference type="NCBI Taxonomy" id="50376"/>
    <lineage>
        <taxon>Eukaryota</taxon>
        <taxon>Fungi</taxon>
        <taxon>Dikarya</taxon>
        <taxon>Ascomycota</taxon>
        <taxon>Pezizomycotina</taxon>
        <taxon>Dothideomycetes</taxon>
        <taxon>Pleosporomycetidae</taxon>
        <taxon>Venturiales</taxon>
        <taxon>Venturiaceae</taxon>
        <taxon>Venturia</taxon>
    </lineage>
</organism>
<evidence type="ECO:0000313" key="2">
    <source>
        <dbReference type="Proteomes" id="UP000316270"/>
    </source>
</evidence>
<dbReference type="AlphaFoldDB" id="A0A517LDM3"/>
<dbReference type="Proteomes" id="UP000316270">
    <property type="component" value="Chromosome 10"/>
</dbReference>
<proteinExistence type="predicted"/>
<sequence>MSADRHQANFEMLKKLTGPMGSSSKILSSCITIIDQPHQMVNHLSLGRISLETNMYPCRATGTLIAVESMEEVLKDEFTVAGNDIKFGIVPLDRCWEGLYRVNYEIRLVEGSEVATAYAVSQDFRVKQTNTA</sequence>
<evidence type="ECO:0000313" key="1">
    <source>
        <dbReference type="EMBL" id="QDS73733.1"/>
    </source>
</evidence>
<reference evidence="1 2" key="1">
    <citation type="submission" date="2019-07" db="EMBL/GenBank/DDBJ databases">
        <title>Finished genome of Venturia effusa.</title>
        <authorList>
            <person name="Young C.A."/>
            <person name="Cox M.P."/>
            <person name="Ganley A.R.D."/>
            <person name="David W.J."/>
        </authorList>
    </citation>
    <scope>NUCLEOTIDE SEQUENCE [LARGE SCALE GENOMIC DNA]</scope>
    <source>
        <strain evidence="2">albino</strain>
    </source>
</reference>
<keyword evidence="2" id="KW-1185">Reference proteome</keyword>